<dbReference type="Pfam" id="PF20975">
    <property type="entry name" value="DGCcoil"/>
    <property type="match status" value="1"/>
</dbReference>
<dbReference type="Proteomes" id="UP000559987">
    <property type="component" value="Unassembled WGS sequence"/>
</dbReference>
<name>A0A839UW28_9GAMM</name>
<sequence>MTTPVKDAAYWREKYRELLQERSPNSGQGAPDLQRAIEKLARTAALLDQRLSQGLNPVFQQAKRQSWGKPGQLALLEQTLEDFQRQLSVTRERERTAVSELQKALAAFPLDGASKKNLKLATKLFKQQSFANEWAPVLEALSNLKPEPNLAEREQPGLLNKLFGAKANPPAPSRETLNEAQQEADSSTEEVPLTHAAGERQAPQPDPNIDSEGGDGAMPLAEATSPATPNAGTSESTHSDPTPMGISGELIEHPSGAPLHEPPFGKISDRISRVLGDLLAQIEPEPNVADKAEAAKSRIDKGLNWYELVPTLEDIRDLVMALIVNAKQDYQQYLLHLLEQINQMITMAGTAVDAANAVAASEEQLLVDLDEEVGAFDQALQSMSDLAELKNTIEARVHTLAGVLSRHRQARAADDGPLQKIKALELTIAQLQADANQRQAELEAQRKKACTDNLTGLPNREAYNERLHHEIERFRRYGRHLTLVVCDIDHFKKFNDDYSHQVGDRVLKVVSNAIQKQLRDVDFMARYGGEEFVVLFPETEVSGGLTKMDKIRQAVAATKFKFKDQQLSITFSAGLAQVCAGETGSQLFARADQALYKAKDQGRNCCVIDELSQPSAN</sequence>
<dbReference type="SMART" id="SM00267">
    <property type="entry name" value="GGDEF"/>
    <property type="match status" value="1"/>
</dbReference>
<evidence type="ECO:0000313" key="7">
    <source>
        <dbReference type="EMBL" id="MBB3169668.1"/>
    </source>
</evidence>
<comment type="caution">
    <text evidence="7">The sequence shown here is derived from an EMBL/GenBank/DDBJ whole genome shotgun (WGS) entry which is preliminary data.</text>
</comment>
<dbReference type="EMBL" id="JACHXZ010000004">
    <property type="protein sequence ID" value="MBB3169668.1"/>
    <property type="molecule type" value="Genomic_DNA"/>
</dbReference>
<dbReference type="PANTHER" id="PTHR45138:SF9">
    <property type="entry name" value="DIGUANYLATE CYCLASE DGCM-RELATED"/>
    <property type="match status" value="1"/>
</dbReference>
<comment type="catalytic activity">
    <reaction evidence="3">
        <text>2 GTP = 3',3'-c-di-GMP + 2 diphosphate</text>
        <dbReference type="Rhea" id="RHEA:24898"/>
        <dbReference type="ChEBI" id="CHEBI:33019"/>
        <dbReference type="ChEBI" id="CHEBI:37565"/>
        <dbReference type="ChEBI" id="CHEBI:58805"/>
        <dbReference type="EC" id="2.7.7.65"/>
    </reaction>
</comment>
<comment type="cofactor">
    <cofactor evidence="1">
        <name>Mg(2+)</name>
        <dbReference type="ChEBI" id="CHEBI:18420"/>
    </cofactor>
</comment>
<dbReference type="GO" id="GO:0052621">
    <property type="term" value="F:diguanylate cyclase activity"/>
    <property type="evidence" value="ECO:0007669"/>
    <property type="project" value="UniProtKB-EC"/>
</dbReference>
<dbReference type="CDD" id="cd01949">
    <property type="entry name" value="GGDEF"/>
    <property type="match status" value="1"/>
</dbReference>
<evidence type="ECO:0000256" key="2">
    <source>
        <dbReference type="ARBA" id="ARBA00012528"/>
    </source>
</evidence>
<evidence type="ECO:0000256" key="5">
    <source>
        <dbReference type="SAM" id="MobiDB-lite"/>
    </source>
</evidence>
<accession>A0A839UW28</accession>
<dbReference type="PROSITE" id="PS50887">
    <property type="entry name" value="GGDEF"/>
    <property type="match status" value="1"/>
</dbReference>
<gene>
    <name evidence="7" type="ORF">FHS30_002881</name>
</gene>
<feature type="region of interest" description="Disordered" evidence="5">
    <location>
        <begin position="162"/>
        <end position="265"/>
    </location>
</feature>
<dbReference type="FunFam" id="3.30.70.270:FF:000001">
    <property type="entry name" value="Diguanylate cyclase domain protein"/>
    <property type="match status" value="1"/>
</dbReference>
<dbReference type="InterPro" id="IPR050469">
    <property type="entry name" value="Diguanylate_Cyclase"/>
</dbReference>
<organism evidence="7 8">
    <name type="scientific">Simiduia aestuariiviva</name>
    <dbReference type="NCBI Taxonomy" id="1510459"/>
    <lineage>
        <taxon>Bacteria</taxon>
        <taxon>Pseudomonadati</taxon>
        <taxon>Pseudomonadota</taxon>
        <taxon>Gammaproteobacteria</taxon>
        <taxon>Cellvibrionales</taxon>
        <taxon>Cellvibrionaceae</taxon>
        <taxon>Simiduia</taxon>
    </lineage>
</organism>
<keyword evidence="8" id="KW-1185">Reference proteome</keyword>
<dbReference type="InterPro" id="IPR043128">
    <property type="entry name" value="Rev_trsase/Diguanyl_cyclase"/>
</dbReference>
<feature type="compositionally biased region" description="Polar residues" evidence="5">
    <location>
        <begin position="225"/>
        <end position="240"/>
    </location>
</feature>
<keyword evidence="4" id="KW-0175">Coiled coil</keyword>
<dbReference type="AlphaFoldDB" id="A0A839UW28"/>
<dbReference type="SUPFAM" id="SSF55073">
    <property type="entry name" value="Nucleotide cyclase"/>
    <property type="match status" value="1"/>
</dbReference>
<dbReference type="InterPro" id="IPR048516">
    <property type="entry name" value="DGCcoil"/>
</dbReference>
<dbReference type="RefSeq" id="WP_183911165.1">
    <property type="nucleotide sequence ID" value="NZ_JACHXZ010000004.1"/>
</dbReference>
<evidence type="ECO:0000256" key="4">
    <source>
        <dbReference type="SAM" id="Coils"/>
    </source>
</evidence>
<dbReference type="NCBIfam" id="TIGR00254">
    <property type="entry name" value="GGDEF"/>
    <property type="match status" value="1"/>
</dbReference>
<dbReference type="InterPro" id="IPR000160">
    <property type="entry name" value="GGDEF_dom"/>
</dbReference>
<dbReference type="Gene3D" id="3.30.70.270">
    <property type="match status" value="1"/>
</dbReference>
<proteinExistence type="predicted"/>
<evidence type="ECO:0000256" key="3">
    <source>
        <dbReference type="ARBA" id="ARBA00034247"/>
    </source>
</evidence>
<feature type="domain" description="GGDEF" evidence="6">
    <location>
        <begin position="479"/>
        <end position="611"/>
    </location>
</feature>
<dbReference type="EC" id="2.7.7.65" evidence="2"/>
<dbReference type="PANTHER" id="PTHR45138">
    <property type="entry name" value="REGULATORY COMPONENTS OF SENSORY TRANSDUCTION SYSTEM"/>
    <property type="match status" value="1"/>
</dbReference>
<reference evidence="7 8" key="1">
    <citation type="submission" date="2020-08" db="EMBL/GenBank/DDBJ databases">
        <title>Genomic Encyclopedia of Type Strains, Phase III (KMG-III): the genomes of soil and plant-associated and newly described type strains.</title>
        <authorList>
            <person name="Whitman W."/>
        </authorList>
    </citation>
    <scope>NUCLEOTIDE SEQUENCE [LARGE SCALE GENOMIC DNA]</scope>
    <source>
        <strain evidence="7 8">CECT 8571</strain>
    </source>
</reference>
<evidence type="ECO:0000259" key="6">
    <source>
        <dbReference type="PROSITE" id="PS50887"/>
    </source>
</evidence>
<feature type="coiled-coil region" evidence="4">
    <location>
        <begin position="421"/>
        <end position="448"/>
    </location>
</feature>
<dbReference type="Pfam" id="PF00990">
    <property type="entry name" value="GGDEF"/>
    <property type="match status" value="1"/>
</dbReference>
<protein>
    <recommendedName>
        <fullName evidence="2">diguanylate cyclase</fullName>
        <ecNumber evidence="2">2.7.7.65</ecNumber>
    </recommendedName>
</protein>
<evidence type="ECO:0000256" key="1">
    <source>
        <dbReference type="ARBA" id="ARBA00001946"/>
    </source>
</evidence>
<evidence type="ECO:0000313" key="8">
    <source>
        <dbReference type="Proteomes" id="UP000559987"/>
    </source>
</evidence>
<dbReference type="InterPro" id="IPR029787">
    <property type="entry name" value="Nucleotide_cyclase"/>
</dbReference>